<evidence type="ECO:0000256" key="1">
    <source>
        <dbReference type="PROSITE-ProRule" id="PRU00042"/>
    </source>
</evidence>
<feature type="compositionally biased region" description="Basic and acidic residues" evidence="2">
    <location>
        <begin position="166"/>
        <end position="184"/>
    </location>
</feature>
<dbReference type="PROSITE" id="PS00028">
    <property type="entry name" value="ZINC_FINGER_C2H2_1"/>
    <property type="match status" value="1"/>
</dbReference>
<feature type="compositionally biased region" description="Gly residues" evidence="2">
    <location>
        <begin position="428"/>
        <end position="440"/>
    </location>
</feature>
<feature type="compositionally biased region" description="Basic residues" evidence="2">
    <location>
        <begin position="248"/>
        <end position="260"/>
    </location>
</feature>
<keyword evidence="1" id="KW-0862">Zinc</keyword>
<feature type="compositionally biased region" description="Pro residues" evidence="2">
    <location>
        <begin position="233"/>
        <end position="247"/>
    </location>
</feature>
<keyword evidence="5" id="KW-1185">Reference proteome</keyword>
<protein>
    <recommendedName>
        <fullName evidence="3">C2H2-type domain-containing protein</fullName>
    </recommendedName>
</protein>
<proteinExistence type="predicted"/>
<dbReference type="AlphaFoldDB" id="A0A267EPB4"/>
<feature type="compositionally biased region" description="Polar residues" evidence="2">
    <location>
        <begin position="134"/>
        <end position="163"/>
    </location>
</feature>
<dbReference type="GO" id="GO:0008270">
    <property type="term" value="F:zinc ion binding"/>
    <property type="evidence" value="ECO:0007669"/>
    <property type="project" value="UniProtKB-KW"/>
</dbReference>
<gene>
    <name evidence="4" type="ORF">BOX15_Mlig029413g1</name>
</gene>
<evidence type="ECO:0000256" key="2">
    <source>
        <dbReference type="SAM" id="MobiDB-lite"/>
    </source>
</evidence>
<feature type="region of interest" description="Disordered" evidence="2">
    <location>
        <begin position="358"/>
        <end position="381"/>
    </location>
</feature>
<reference evidence="4 5" key="1">
    <citation type="submission" date="2017-06" db="EMBL/GenBank/DDBJ databases">
        <title>A platform for efficient transgenesis in Macrostomum lignano, a flatworm model organism for stem cell research.</title>
        <authorList>
            <person name="Berezikov E."/>
        </authorList>
    </citation>
    <scope>NUCLEOTIDE SEQUENCE [LARGE SCALE GENOMIC DNA]</scope>
    <source>
        <strain evidence="4">DV1</strain>
        <tissue evidence="4">Whole organism</tissue>
    </source>
</reference>
<feature type="compositionally biased region" description="Low complexity" evidence="2">
    <location>
        <begin position="96"/>
        <end position="122"/>
    </location>
</feature>
<feature type="region of interest" description="Disordered" evidence="2">
    <location>
        <begin position="410"/>
        <end position="440"/>
    </location>
</feature>
<dbReference type="Proteomes" id="UP000215902">
    <property type="component" value="Unassembled WGS sequence"/>
</dbReference>
<feature type="non-terminal residue" evidence="4">
    <location>
        <position position="1"/>
    </location>
</feature>
<keyword evidence="1" id="KW-0863">Zinc-finger</keyword>
<feature type="domain" description="C2H2-type" evidence="3">
    <location>
        <begin position="336"/>
        <end position="364"/>
    </location>
</feature>
<name>A0A267EPB4_9PLAT</name>
<feature type="region of interest" description="Disordered" evidence="2">
    <location>
        <begin position="58"/>
        <end position="314"/>
    </location>
</feature>
<evidence type="ECO:0000313" key="4">
    <source>
        <dbReference type="EMBL" id="PAA63338.1"/>
    </source>
</evidence>
<organism evidence="4 5">
    <name type="scientific">Macrostomum lignano</name>
    <dbReference type="NCBI Taxonomy" id="282301"/>
    <lineage>
        <taxon>Eukaryota</taxon>
        <taxon>Metazoa</taxon>
        <taxon>Spiralia</taxon>
        <taxon>Lophotrochozoa</taxon>
        <taxon>Platyhelminthes</taxon>
        <taxon>Rhabditophora</taxon>
        <taxon>Macrostomorpha</taxon>
        <taxon>Macrostomida</taxon>
        <taxon>Macrostomidae</taxon>
        <taxon>Macrostomum</taxon>
    </lineage>
</organism>
<feature type="compositionally biased region" description="Low complexity" evidence="2">
    <location>
        <begin position="298"/>
        <end position="314"/>
    </location>
</feature>
<evidence type="ECO:0000259" key="3">
    <source>
        <dbReference type="PROSITE" id="PS50157"/>
    </source>
</evidence>
<accession>A0A267EPB4</accession>
<dbReference type="EMBL" id="NIVC01001854">
    <property type="protein sequence ID" value="PAA63338.1"/>
    <property type="molecule type" value="Genomic_DNA"/>
</dbReference>
<dbReference type="Gene3D" id="3.30.160.60">
    <property type="entry name" value="Classic Zinc Finger"/>
    <property type="match status" value="1"/>
</dbReference>
<feature type="region of interest" description="Disordered" evidence="2">
    <location>
        <begin position="1"/>
        <end position="40"/>
    </location>
</feature>
<feature type="compositionally biased region" description="Low complexity" evidence="2">
    <location>
        <begin position="261"/>
        <end position="283"/>
    </location>
</feature>
<feature type="compositionally biased region" description="Low complexity" evidence="2">
    <location>
        <begin position="365"/>
        <end position="381"/>
    </location>
</feature>
<feature type="compositionally biased region" description="Polar residues" evidence="2">
    <location>
        <begin position="17"/>
        <end position="30"/>
    </location>
</feature>
<keyword evidence="1" id="KW-0479">Metal-binding</keyword>
<comment type="caution">
    <text evidence="4">The sequence shown here is derived from an EMBL/GenBank/DDBJ whole genome shotgun (WGS) entry which is preliminary data.</text>
</comment>
<evidence type="ECO:0000313" key="5">
    <source>
        <dbReference type="Proteomes" id="UP000215902"/>
    </source>
</evidence>
<dbReference type="SMART" id="SM00355">
    <property type="entry name" value="ZnF_C2H2"/>
    <property type="match status" value="1"/>
</dbReference>
<sequence length="540" mass="59298">AYMTDADSELPLMRDSTAANDDVNNGSSASEPIASAVPEAADGLAETVPVVDKAIQQVGDDQGSAAAADKHTADTAEQELEGEESAATFDSHQTEDSSAVDDSAASANAAEAAIEEPAAKLARLSPTAGEKTPEQCSNGMLDSGESKTATTASGDVALPSTSVEAAKADKVLADGSEEPAKTADEAASQPPAQDKEQQPTKFLGSAMTGLDDILANTESIDVEQYQAHHAPRKLPPPPPPPPAPPVHPAHHQQQQHHQQHHQQQQQQQLHQQQLQQQQQQHPQYRMPMYAQAQSYFPQQQQQQQQQQQHLAHFQQQQHIQQQQQQQQSQQQQQQKQTCPHCNKSYSSKWSLRSHIRSVHAPQREQQQQQPQQQQQQHHLQQQQQQQQQQLLQQHQQHLQQQQHQQHLFNQAAVAAAAARKRHWTPPELGGGPGVSTGPGGVVGIPGRDFLDEVLEDIQSMQDRERVPVPPGFGASQALLASYYAGAPMRTSTDRPAFLRVRTVQPGLPWLLTRSSSSISSSSNSRRSCLHRLRCSRSQLK</sequence>
<dbReference type="InterPro" id="IPR013087">
    <property type="entry name" value="Znf_C2H2_type"/>
</dbReference>
<dbReference type="PROSITE" id="PS50157">
    <property type="entry name" value="ZINC_FINGER_C2H2_2"/>
    <property type="match status" value="1"/>
</dbReference>